<evidence type="ECO:0000256" key="6">
    <source>
        <dbReference type="ARBA" id="ARBA00022741"/>
    </source>
</evidence>
<dbReference type="NCBIfam" id="TIGR03263">
    <property type="entry name" value="guanyl_kin"/>
    <property type="match status" value="1"/>
</dbReference>
<dbReference type="CDD" id="cd00071">
    <property type="entry name" value="GMPK"/>
    <property type="match status" value="1"/>
</dbReference>
<evidence type="ECO:0000256" key="8">
    <source>
        <dbReference type="ARBA" id="ARBA00022840"/>
    </source>
</evidence>
<proteinExistence type="inferred from homology"/>
<keyword evidence="8 11" id="KW-0067">ATP-binding</keyword>
<evidence type="ECO:0000313" key="13">
    <source>
        <dbReference type="EMBL" id="CFX76941.1"/>
    </source>
</evidence>
<comment type="function">
    <text evidence="1 11">Essential for recycling GMP and indirectly, cGMP.</text>
</comment>
<evidence type="ECO:0000256" key="3">
    <source>
        <dbReference type="ARBA" id="ARBA00012961"/>
    </source>
</evidence>
<keyword evidence="6 11" id="KW-0547">Nucleotide-binding</keyword>
<evidence type="ECO:0000256" key="7">
    <source>
        <dbReference type="ARBA" id="ARBA00022777"/>
    </source>
</evidence>
<dbReference type="Proteomes" id="UP000045545">
    <property type="component" value="Unassembled WGS sequence"/>
</dbReference>
<dbReference type="GO" id="GO:0005829">
    <property type="term" value="C:cytosol"/>
    <property type="evidence" value="ECO:0007669"/>
    <property type="project" value="TreeGrafter"/>
</dbReference>
<dbReference type="OrthoDB" id="9808150at2"/>
<comment type="subcellular location">
    <subcellularLocation>
        <location evidence="11">Cytoplasm</location>
    </subcellularLocation>
</comment>
<dbReference type="InterPro" id="IPR008144">
    <property type="entry name" value="Guanylate_kin-like_dom"/>
</dbReference>
<dbReference type="EC" id="2.7.4.8" evidence="3 11"/>
<sequence length="193" mass="21671">MSRKGILFVISGPSGVGKGTIKDLLLSRLTDVRLSISATTRPPREGEVAGRDYFFLDSQEFSAMINRGEFLEYAQVYTNMYGTPKRYVQDKLSQGYDVLLEIDIQGAMQVKTKMPQGVFIFIEPPSIDELAFRLSSRGKDSQESIAARLAASHAEMESLKYYDYVVVNDNLEDAVNKVHSIIIAERCRVKNNC</sequence>
<keyword evidence="7 11" id="KW-0418">Kinase</keyword>
<comment type="similarity">
    <text evidence="2 11">Belongs to the guanylate kinase family.</text>
</comment>
<evidence type="ECO:0000313" key="14">
    <source>
        <dbReference type="Proteomes" id="UP000045545"/>
    </source>
</evidence>
<keyword evidence="11" id="KW-0963">Cytoplasm</keyword>
<evidence type="ECO:0000256" key="9">
    <source>
        <dbReference type="ARBA" id="ARBA00030128"/>
    </source>
</evidence>
<evidence type="ECO:0000256" key="11">
    <source>
        <dbReference type="HAMAP-Rule" id="MF_00328"/>
    </source>
</evidence>
<evidence type="ECO:0000256" key="2">
    <source>
        <dbReference type="ARBA" id="ARBA00005790"/>
    </source>
</evidence>
<dbReference type="RefSeq" id="WP_046497983.1">
    <property type="nucleotide sequence ID" value="NZ_CGIH01000029.1"/>
</dbReference>
<dbReference type="AlphaFoldDB" id="A0A0E3W3E8"/>
<organism evidence="13 14">
    <name type="scientific">Syntrophomonas zehnderi OL-4</name>
    <dbReference type="NCBI Taxonomy" id="690567"/>
    <lineage>
        <taxon>Bacteria</taxon>
        <taxon>Bacillati</taxon>
        <taxon>Bacillota</taxon>
        <taxon>Clostridia</taxon>
        <taxon>Eubacteriales</taxon>
        <taxon>Syntrophomonadaceae</taxon>
        <taxon>Syntrophomonas</taxon>
    </lineage>
</organism>
<gene>
    <name evidence="11" type="primary">gmk</name>
    <name evidence="13" type="ORF">1835</name>
</gene>
<dbReference type="InterPro" id="IPR027417">
    <property type="entry name" value="P-loop_NTPase"/>
</dbReference>
<dbReference type="FunFam" id="3.30.63.10:FF:000002">
    <property type="entry name" value="Guanylate kinase 1"/>
    <property type="match status" value="1"/>
</dbReference>
<evidence type="ECO:0000256" key="10">
    <source>
        <dbReference type="ARBA" id="ARBA00048594"/>
    </source>
</evidence>
<evidence type="ECO:0000256" key="1">
    <source>
        <dbReference type="ARBA" id="ARBA00003531"/>
    </source>
</evidence>
<protein>
    <recommendedName>
        <fullName evidence="4 11">Guanylate kinase</fullName>
        <ecNumber evidence="3 11">2.7.4.8</ecNumber>
    </recommendedName>
    <alternativeName>
        <fullName evidence="9 11">GMP kinase</fullName>
    </alternativeName>
</protein>
<dbReference type="EMBL" id="CGIH01000029">
    <property type="protein sequence ID" value="CFX76941.1"/>
    <property type="molecule type" value="Genomic_DNA"/>
</dbReference>
<dbReference type="SMART" id="SM00072">
    <property type="entry name" value="GuKc"/>
    <property type="match status" value="1"/>
</dbReference>
<feature type="domain" description="Guanylate kinase-like" evidence="12">
    <location>
        <begin position="5"/>
        <end position="183"/>
    </location>
</feature>
<dbReference type="GO" id="GO:0005524">
    <property type="term" value="F:ATP binding"/>
    <property type="evidence" value="ECO:0007669"/>
    <property type="project" value="UniProtKB-UniRule"/>
</dbReference>
<dbReference type="PANTHER" id="PTHR23117">
    <property type="entry name" value="GUANYLATE KINASE-RELATED"/>
    <property type="match status" value="1"/>
</dbReference>
<dbReference type="PROSITE" id="PS00856">
    <property type="entry name" value="GUANYLATE_KINASE_1"/>
    <property type="match status" value="1"/>
</dbReference>
<dbReference type="PANTHER" id="PTHR23117:SF13">
    <property type="entry name" value="GUANYLATE KINASE"/>
    <property type="match status" value="1"/>
</dbReference>
<keyword evidence="14" id="KW-1185">Reference proteome</keyword>
<keyword evidence="5 11" id="KW-0808">Transferase</keyword>
<reference evidence="13 14" key="1">
    <citation type="submission" date="2015-03" db="EMBL/GenBank/DDBJ databases">
        <authorList>
            <person name="Murphy D."/>
        </authorList>
    </citation>
    <scope>NUCLEOTIDE SEQUENCE [LARGE SCALE GENOMIC DNA]</scope>
    <source>
        <strain evidence="13 14">OL-4</strain>
    </source>
</reference>
<dbReference type="InterPro" id="IPR008145">
    <property type="entry name" value="GK/Ca_channel_bsu"/>
</dbReference>
<comment type="catalytic activity">
    <reaction evidence="10 11">
        <text>GMP + ATP = GDP + ADP</text>
        <dbReference type="Rhea" id="RHEA:20780"/>
        <dbReference type="ChEBI" id="CHEBI:30616"/>
        <dbReference type="ChEBI" id="CHEBI:58115"/>
        <dbReference type="ChEBI" id="CHEBI:58189"/>
        <dbReference type="ChEBI" id="CHEBI:456216"/>
        <dbReference type="EC" id="2.7.4.8"/>
    </reaction>
</comment>
<dbReference type="InterPro" id="IPR017665">
    <property type="entry name" value="Guanylate_kinase"/>
</dbReference>
<dbReference type="Gene3D" id="3.40.50.300">
    <property type="entry name" value="P-loop containing nucleotide triphosphate hydrolases"/>
    <property type="match status" value="1"/>
</dbReference>
<dbReference type="HAMAP" id="MF_00328">
    <property type="entry name" value="Guanylate_kinase"/>
    <property type="match status" value="1"/>
</dbReference>
<dbReference type="PROSITE" id="PS50052">
    <property type="entry name" value="GUANYLATE_KINASE_2"/>
    <property type="match status" value="1"/>
</dbReference>
<evidence type="ECO:0000256" key="4">
    <source>
        <dbReference type="ARBA" id="ARBA00016296"/>
    </source>
</evidence>
<dbReference type="STRING" id="690567.1835"/>
<evidence type="ECO:0000259" key="12">
    <source>
        <dbReference type="PROSITE" id="PS50052"/>
    </source>
</evidence>
<accession>A0A0E3W3E8</accession>
<feature type="binding site" evidence="11">
    <location>
        <begin position="12"/>
        <end position="19"/>
    </location>
    <ligand>
        <name>ATP</name>
        <dbReference type="ChEBI" id="CHEBI:30616"/>
    </ligand>
</feature>
<dbReference type="SUPFAM" id="SSF52540">
    <property type="entry name" value="P-loop containing nucleoside triphosphate hydrolases"/>
    <property type="match status" value="1"/>
</dbReference>
<name>A0A0E3W3E8_9FIRM</name>
<dbReference type="Gene3D" id="3.30.63.10">
    <property type="entry name" value="Guanylate Kinase phosphate binding domain"/>
    <property type="match status" value="1"/>
</dbReference>
<dbReference type="Pfam" id="PF00625">
    <property type="entry name" value="Guanylate_kin"/>
    <property type="match status" value="1"/>
</dbReference>
<dbReference type="GO" id="GO:0004385">
    <property type="term" value="F:GMP kinase activity"/>
    <property type="evidence" value="ECO:0007669"/>
    <property type="project" value="UniProtKB-UniRule"/>
</dbReference>
<dbReference type="InterPro" id="IPR020590">
    <property type="entry name" value="Guanylate_kinase_CS"/>
</dbReference>
<evidence type="ECO:0000256" key="5">
    <source>
        <dbReference type="ARBA" id="ARBA00022679"/>
    </source>
</evidence>